<sequence>MMSAANTAYLLIVAITIAMINISSASTWAASPDSKCKSPGVPCHSVGNHNNCSGDCVCKYYNDASTGWGFICLEPGSPEANVTPY</sequence>
<dbReference type="EMBL" id="GFPF01000858">
    <property type="protein sequence ID" value="MAA12004.1"/>
    <property type="molecule type" value="Transcribed_RNA"/>
</dbReference>
<protein>
    <submittedName>
        <fullName evidence="2">Defensin</fullName>
    </submittedName>
</protein>
<feature type="signal peptide" evidence="1">
    <location>
        <begin position="1"/>
        <end position="25"/>
    </location>
</feature>
<accession>A0A224YDF7</accession>
<dbReference type="AlphaFoldDB" id="A0A224YDF7"/>
<reference evidence="2" key="1">
    <citation type="journal article" date="2017" name="Parasit. Vectors">
        <title>Sialotranscriptomics of Rhipicephalus zambeziensis reveals intricate expression profiles of secretory proteins and suggests tight temporal transcriptional regulation during blood-feeding.</title>
        <authorList>
            <person name="de Castro M.H."/>
            <person name="de Klerk D."/>
            <person name="Pienaar R."/>
            <person name="Rees D.J.G."/>
            <person name="Mans B.J."/>
        </authorList>
    </citation>
    <scope>NUCLEOTIDE SEQUENCE</scope>
    <source>
        <tissue evidence="2">Salivary glands</tissue>
    </source>
</reference>
<name>A0A224YDF7_9ACAR</name>
<proteinExistence type="predicted"/>
<organism evidence="2">
    <name type="scientific">Rhipicephalus zambeziensis</name>
    <dbReference type="NCBI Taxonomy" id="60191"/>
    <lineage>
        <taxon>Eukaryota</taxon>
        <taxon>Metazoa</taxon>
        <taxon>Ecdysozoa</taxon>
        <taxon>Arthropoda</taxon>
        <taxon>Chelicerata</taxon>
        <taxon>Arachnida</taxon>
        <taxon>Acari</taxon>
        <taxon>Parasitiformes</taxon>
        <taxon>Ixodida</taxon>
        <taxon>Ixodoidea</taxon>
        <taxon>Ixodidae</taxon>
        <taxon>Rhipicephalinae</taxon>
        <taxon>Rhipicephalus</taxon>
        <taxon>Rhipicephalus</taxon>
    </lineage>
</organism>
<feature type="chain" id="PRO_5012962905" evidence="1">
    <location>
        <begin position="26"/>
        <end position="85"/>
    </location>
</feature>
<keyword evidence="1" id="KW-0732">Signal</keyword>
<evidence type="ECO:0000256" key="1">
    <source>
        <dbReference type="SAM" id="SignalP"/>
    </source>
</evidence>
<evidence type="ECO:0000313" key="2">
    <source>
        <dbReference type="EMBL" id="MAA12004.1"/>
    </source>
</evidence>